<sequence length="206" mass="24548">MAPVDACRILRDWFERHPDNHLHLHYCPSHVGITENEAVDSDVKYKARYPDASDVPRGTPFPISYAYVKSSIKDDAVLKWRQMADDNPCKYWGRYHFRHPAFRRLQHTGSFPLKRLGGRPTLVARFIRCITNHAPTGHYRDRFRQRFQEPTMCREHVLFRCDHYTRKYRHSSVEELLESMDPFYDIQRFLEENLSALSFEDIPDYA</sequence>
<accession>A0A371DAY2</accession>
<dbReference type="OrthoDB" id="2731295at2759"/>
<dbReference type="Proteomes" id="UP000256964">
    <property type="component" value="Unassembled WGS sequence"/>
</dbReference>
<reference evidence="1 2" key="1">
    <citation type="journal article" date="2018" name="Biotechnol. Biofuels">
        <title>Integrative visual omics of the white-rot fungus Polyporus brumalis exposes the biotechnological potential of its oxidative enzymes for delignifying raw plant biomass.</title>
        <authorList>
            <person name="Miyauchi S."/>
            <person name="Rancon A."/>
            <person name="Drula E."/>
            <person name="Hage H."/>
            <person name="Chaduli D."/>
            <person name="Favel A."/>
            <person name="Grisel S."/>
            <person name="Henrissat B."/>
            <person name="Herpoel-Gimbert I."/>
            <person name="Ruiz-Duenas F.J."/>
            <person name="Chevret D."/>
            <person name="Hainaut M."/>
            <person name="Lin J."/>
            <person name="Wang M."/>
            <person name="Pangilinan J."/>
            <person name="Lipzen A."/>
            <person name="Lesage-Meessen L."/>
            <person name="Navarro D."/>
            <person name="Riley R."/>
            <person name="Grigoriev I.V."/>
            <person name="Zhou S."/>
            <person name="Raouche S."/>
            <person name="Rosso M.N."/>
        </authorList>
    </citation>
    <scope>NUCLEOTIDE SEQUENCE [LARGE SCALE GENOMIC DNA]</scope>
    <source>
        <strain evidence="1 2">BRFM 1820</strain>
    </source>
</reference>
<evidence type="ECO:0000313" key="2">
    <source>
        <dbReference type="Proteomes" id="UP000256964"/>
    </source>
</evidence>
<dbReference type="AlphaFoldDB" id="A0A371DAY2"/>
<protein>
    <recommendedName>
        <fullName evidence="3">RNase H type-1 domain-containing protein</fullName>
    </recommendedName>
</protein>
<gene>
    <name evidence="1" type="ORF">OH76DRAFT_1514859</name>
</gene>
<dbReference type="EMBL" id="KZ857403">
    <property type="protein sequence ID" value="RDX49694.1"/>
    <property type="molecule type" value="Genomic_DNA"/>
</dbReference>
<evidence type="ECO:0000313" key="1">
    <source>
        <dbReference type="EMBL" id="RDX49694.1"/>
    </source>
</evidence>
<organism evidence="1 2">
    <name type="scientific">Lentinus brumalis</name>
    <dbReference type="NCBI Taxonomy" id="2498619"/>
    <lineage>
        <taxon>Eukaryota</taxon>
        <taxon>Fungi</taxon>
        <taxon>Dikarya</taxon>
        <taxon>Basidiomycota</taxon>
        <taxon>Agaricomycotina</taxon>
        <taxon>Agaricomycetes</taxon>
        <taxon>Polyporales</taxon>
        <taxon>Polyporaceae</taxon>
        <taxon>Lentinus</taxon>
    </lineage>
</organism>
<name>A0A371DAY2_9APHY</name>
<evidence type="ECO:0008006" key="3">
    <source>
        <dbReference type="Google" id="ProtNLM"/>
    </source>
</evidence>
<proteinExistence type="predicted"/>
<keyword evidence="2" id="KW-1185">Reference proteome</keyword>